<comment type="caution">
    <text evidence="13">The sequence shown here is derived from an EMBL/GenBank/DDBJ whole genome shotgun (WGS) entry which is preliminary data.</text>
</comment>
<evidence type="ECO:0000313" key="14">
    <source>
        <dbReference type="Proteomes" id="UP000469559"/>
    </source>
</evidence>
<feature type="region of interest" description="Disordered" evidence="11">
    <location>
        <begin position="259"/>
        <end position="280"/>
    </location>
</feature>
<dbReference type="GO" id="GO:0000724">
    <property type="term" value="P:double-strand break repair via homologous recombination"/>
    <property type="evidence" value="ECO:0007669"/>
    <property type="project" value="TreeGrafter"/>
</dbReference>
<dbReference type="FunFam" id="3.40.50.300:FF:001301">
    <property type="entry name" value="Structural maintenance of chromosomes 5"/>
    <property type="match status" value="1"/>
</dbReference>
<evidence type="ECO:0000256" key="5">
    <source>
        <dbReference type="ARBA" id="ARBA00022454"/>
    </source>
</evidence>
<evidence type="ECO:0000256" key="1">
    <source>
        <dbReference type="ARBA" id="ARBA00004123"/>
    </source>
</evidence>
<evidence type="ECO:0000256" key="7">
    <source>
        <dbReference type="ARBA" id="ARBA00022840"/>
    </source>
</evidence>
<dbReference type="Proteomes" id="UP000469559">
    <property type="component" value="Unassembled WGS sequence"/>
</dbReference>
<feature type="coiled-coil region" evidence="10">
    <location>
        <begin position="832"/>
        <end position="866"/>
    </location>
</feature>
<feature type="compositionally biased region" description="Acidic residues" evidence="11">
    <location>
        <begin position="65"/>
        <end position="75"/>
    </location>
</feature>
<dbReference type="OrthoDB" id="10254973at2759"/>
<feature type="coiled-coil region" evidence="10">
    <location>
        <begin position="435"/>
        <end position="483"/>
    </location>
</feature>
<keyword evidence="7" id="KW-0067">ATP-binding</keyword>
<feature type="compositionally biased region" description="Low complexity" evidence="11">
    <location>
        <begin position="27"/>
        <end position="36"/>
    </location>
</feature>
<reference evidence="13 14" key="1">
    <citation type="submission" date="2018-05" db="EMBL/GenBank/DDBJ databases">
        <title>Whole genome sequencing for identification of molecular markers to develop diagnostic detection tools for the regulated plant pathogen Lachnellula willkommii.</title>
        <authorList>
            <person name="Giroux E."/>
            <person name="Bilodeau G."/>
        </authorList>
    </citation>
    <scope>NUCLEOTIDE SEQUENCE [LARGE SCALE GENOMIC DNA]</scope>
    <source>
        <strain evidence="13 14">CBS 203.66</strain>
    </source>
</reference>
<organism evidence="13 14">
    <name type="scientific">Lachnellula arida</name>
    <dbReference type="NCBI Taxonomy" id="1316785"/>
    <lineage>
        <taxon>Eukaryota</taxon>
        <taxon>Fungi</taxon>
        <taxon>Dikarya</taxon>
        <taxon>Ascomycota</taxon>
        <taxon>Pezizomycotina</taxon>
        <taxon>Leotiomycetes</taxon>
        <taxon>Helotiales</taxon>
        <taxon>Lachnaceae</taxon>
        <taxon>Lachnellula</taxon>
    </lineage>
</organism>
<feature type="compositionally biased region" description="Basic and acidic residues" evidence="11">
    <location>
        <begin position="1"/>
        <end position="15"/>
    </location>
</feature>
<feature type="coiled-coil region" evidence="10">
    <location>
        <begin position="370"/>
        <end position="404"/>
    </location>
</feature>
<feature type="region of interest" description="Disordered" evidence="11">
    <location>
        <begin position="1"/>
        <end position="82"/>
    </location>
</feature>
<evidence type="ECO:0000256" key="3">
    <source>
        <dbReference type="ARBA" id="ARBA00010171"/>
    </source>
</evidence>
<evidence type="ECO:0000256" key="4">
    <source>
        <dbReference type="ARBA" id="ARBA00018687"/>
    </source>
</evidence>
<keyword evidence="6" id="KW-0547">Nucleotide-binding</keyword>
<dbReference type="GO" id="GO:0003697">
    <property type="term" value="F:single-stranded DNA binding"/>
    <property type="evidence" value="ECO:0007669"/>
    <property type="project" value="TreeGrafter"/>
</dbReference>
<evidence type="ECO:0000256" key="11">
    <source>
        <dbReference type="SAM" id="MobiDB-lite"/>
    </source>
</evidence>
<feature type="domain" description="RecF/RecN/SMC N-terminal" evidence="12">
    <location>
        <begin position="89"/>
        <end position="1086"/>
    </location>
</feature>
<dbReference type="PANTHER" id="PTHR45916:SF1">
    <property type="entry name" value="STRUCTURAL MAINTENANCE OF CHROMOSOMES PROTEIN 5"/>
    <property type="match status" value="1"/>
</dbReference>
<dbReference type="EMBL" id="QGMF01000209">
    <property type="protein sequence ID" value="TVY17936.1"/>
    <property type="molecule type" value="Genomic_DNA"/>
</dbReference>
<keyword evidence="8 10" id="KW-0175">Coiled coil</keyword>
<accession>A0A8T9BES4</accession>
<dbReference type="GO" id="GO:0005524">
    <property type="term" value="F:ATP binding"/>
    <property type="evidence" value="ECO:0007669"/>
    <property type="project" value="UniProtKB-KW"/>
</dbReference>
<evidence type="ECO:0000256" key="2">
    <source>
        <dbReference type="ARBA" id="ARBA00004286"/>
    </source>
</evidence>
<keyword evidence="14" id="KW-1185">Reference proteome</keyword>
<dbReference type="PANTHER" id="PTHR45916">
    <property type="entry name" value="STRUCTURAL MAINTENANCE OF CHROMOSOMES PROTEIN 5"/>
    <property type="match status" value="1"/>
</dbReference>
<gene>
    <name evidence="13" type="primary">smc5</name>
    <name evidence="13" type="ORF">LARI1_G004477</name>
</gene>
<comment type="subcellular location">
    <subcellularLocation>
        <location evidence="2">Chromosome</location>
    </subcellularLocation>
    <subcellularLocation>
        <location evidence="1">Nucleus</location>
    </subcellularLocation>
</comment>
<keyword evidence="9" id="KW-0539">Nucleus</keyword>
<feature type="coiled-coil region" evidence="10">
    <location>
        <begin position="899"/>
        <end position="954"/>
    </location>
</feature>
<evidence type="ECO:0000256" key="9">
    <source>
        <dbReference type="ARBA" id="ARBA00023242"/>
    </source>
</evidence>
<dbReference type="Gene3D" id="3.40.50.300">
    <property type="entry name" value="P-loop containing nucleotide triphosphate hydrolases"/>
    <property type="match status" value="2"/>
</dbReference>
<feature type="compositionally biased region" description="Polar residues" evidence="11">
    <location>
        <begin position="47"/>
        <end position="57"/>
    </location>
</feature>
<evidence type="ECO:0000313" key="13">
    <source>
        <dbReference type="EMBL" id="TVY17936.1"/>
    </source>
</evidence>
<evidence type="ECO:0000256" key="10">
    <source>
        <dbReference type="SAM" id="Coils"/>
    </source>
</evidence>
<comment type="similarity">
    <text evidence="3">Belongs to the SMC family. SMC5 subfamily.</text>
</comment>
<dbReference type="Pfam" id="PF02463">
    <property type="entry name" value="SMC_N"/>
    <property type="match status" value="1"/>
</dbReference>
<dbReference type="GO" id="GO:0030915">
    <property type="term" value="C:Smc5-Smc6 complex"/>
    <property type="evidence" value="ECO:0007669"/>
    <property type="project" value="UniProtKB-ARBA"/>
</dbReference>
<evidence type="ECO:0000256" key="6">
    <source>
        <dbReference type="ARBA" id="ARBA00022741"/>
    </source>
</evidence>
<name>A0A8T9BES4_9HELO</name>
<dbReference type="AlphaFoldDB" id="A0A8T9BES4"/>
<sequence>MSSPADSRRRPRSEIEGDDDADIVRRSQSSTPSSSDSPKRARVNGYKNESQPESSIPRQRRSNMYDDDDLEEDSNTSEAGASQFQPGAIVRVKLTNFVTYESAEFFPGPNLNMVIGPNGTGKSSLVCAICLGLGWGPSHLGRAQQIGEFVKHNTSSAQVEIELQRRPEEPRNHVVRLKIIKDGNVREFWLDDRKTSLKAVQTLTRGFNIQVDNLCQFLPQDKVSEFAALSPIELLQQTQRAAAPEEMLEQHESLKQLRKEEKSLDNQLERDKENLRTRESRQEGLRVEVQQLEERNQILENVMVLKKTIPFVEYRFARNQHIVFKNKKKEAQRCLRSLEAELAPTLQSITQKENYVGRITAAVRDRRNAVDVAEKDANTLTKTIESIQEDIQEKVSKIDSEKKEETKRRNELNKVQRNITALRARLNDEPIIFDSSEWNERIRAKEHQIKDIKTEIAATEPEKKELVQRGRLLRENIEDAKKELAAFDTQEGQQSVRLKNASEETAAAWQWVQENRDKFEKEVYGPPLISCSIKDPKYADAIESTLSKGDFLTITAQTEADFQILNQELYGKMGYAVFPIKRSDGSGLNEHPNLKAEELRRLGFDGWASDFVDGPPAVLSMLGSKLTKTAIRLREIGDRELDLITEAGKLNHFVAGSHSYGITRRAEFGPSAVSTQTKTVFPASHWTDQPIDTSGKLEIQSRIDCANVEFQALKVRMSAIKTKQEDLESSIAELLPAIDEIRKGKNELQKAQGEQAALPAKIEREEEALKEKQLASTERRNRIKSLKVQIDADAMKKAQKALDYKECVSAIRARHGELLEAEIMLIEAKSDVGSLKERNQDIDQRLAEERQKSEDAEAESARAQAVAKRAMAICQTLSSDPENAPYIDRFRDVPDDKTVEDLEHEIAADESRLEFTNANNPNAIRDFEKFGAEVDRLKAKVSDAEEKLETISEKITEVRGVWEPALDSLIERISEAFSYNFEQIGCAGEVGVHKDEDFDLWAIQIMVKFREGEDLQLLDQHRQSGGERSVSTIFYLMSLQRMARAPFRVVDEINQGMDPRNERMVHERMVDIACKENTSQYFLITPKLLTGLRYDKRMKVLCIYSGEHMPDNHKKLDISKILGMRRAIVAAG</sequence>
<dbReference type="SUPFAM" id="SSF52540">
    <property type="entry name" value="P-loop containing nucleoside triphosphate hydrolases"/>
    <property type="match status" value="1"/>
</dbReference>
<evidence type="ECO:0000256" key="8">
    <source>
        <dbReference type="ARBA" id="ARBA00023054"/>
    </source>
</evidence>
<evidence type="ECO:0000259" key="12">
    <source>
        <dbReference type="Pfam" id="PF02463"/>
    </source>
</evidence>
<dbReference type="InterPro" id="IPR003395">
    <property type="entry name" value="RecF/RecN/SMC_N"/>
</dbReference>
<keyword evidence="5" id="KW-0158">Chromosome</keyword>
<protein>
    <recommendedName>
        <fullName evidence="4">Structural maintenance of chromosomes protein 5</fullName>
    </recommendedName>
</protein>
<proteinExistence type="inferred from homology"/>
<dbReference type="GO" id="GO:0005634">
    <property type="term" value="C:nucleus"/>
    <property type="evidence" value="ECO:0007669"/>
    <property type="project" value="UniProtKB-SubCell"/>
</dbReference>
<dbReference type="InterPro" id="IPR027417">
    <property type="entry name" value="P-loop_NTPase"/>
</dbReference>